<accession>A0A1W1V3Q3</accession>
<dbReference type="Proteomes" id="UP000192368">
    <property type="component" value="Unassembled WGS sequence"/>
</dbReference>
<keyword evidence="2" id="KW-1185">Reference proteome</keyword>
<proteinExistence type="predicted"/>
<sequence length="117" mass="13426">MKVIKLNIPKEPQFFSSVRLFTSGLLMSYQLDFDKIEDVKAAVNESLNIVMKHQCSLDIDLEYRISEEKVEIQISGFCPNVTDETSEETELAKTIINCLVDESRIEEDKLQLIIDLV</sequence>
<dbReference type="RefSeq" id="WP_084230852.1">
    <property type="nucleotide sequence ID" value="NZ_FWWR01000009.1"/>
</dbReference>
<evidence type="ECO:0000313" key="2">
    <source>
        <dbReference type="Proteomes" id="UP000192368"/>
    </source>
</evidence>
<dbReference type="STRING" id="573058.SAMN00017477_1296"/>
<evidence type="ECO:0000313" key="1">
    <source>
        <dbReference type="EMBL" id="SMB87925.1"/>
    </source>
</evidence>
<gene>
    <name evidence="1" type="ORF">SAMN00017477_1296</name>
</gene>
<protein>
    <submittedName>
        <fullName evidence="1">Serine/threonine-protein kinase RsbW</fullName>
    </submittedName>
</protein>
<dbReference type="AlphaFoldDB" id="A0A1W1V3Q3"/>
<organism evidence="1 2">
    <name type="scientific">Peptoniphilus asaccharolyticus DSM 20463</name>
    <dbReference type="NCBI Taxonomy" id="573058"/>
    <lineage>
        <taxon>Bacteria</taxon>
        <taxon>Bacillati</taxon>
        <taxon>Bacillota</taxon>
        <taxon>Tissierellia</taxon>
        <taxon>Tissierellales</taxon>
        <taxon>Peptoniphilaceae</taxon>
        <taxon>Peptoniphilus</taxon>
    </lineage>
</organism>
<dbReference type="GO" id="GO:0016301">
    <property type="term" value="F:kinase activity"/>
    <property type="evidence" value="ECO:0007669"/>
    <property type="project" value="UniProtKB-KW"/>
</dbReference>
<keyword evidence="1" id="KW-0418">Kinase</keyword>
<name>A0A1W1V3Q3_PEPAS</name>
<dbReference type="OrthoDB" id="9798941at2"/>
<dbReference type="EMBL" id="FWWR01000009">
    <property type="protein sequence ID" value="SMB87925.1"/>
    <property type="molecule type" value="Genomic_DNA"/>
</dbReference>
<reference evidence="2" key="1">
    <citation type="submission" date="2017-04" db="EMBL/GenBank/DDBJ databases">
        <authorList>
            <person name="Varghese N."/>
            <person name="Submissions S."/>
        </authorList>
    </citation>
    <scope>NUCLEOTIDE SEQUENCE [LARGE SCALE GENOMIC DNA]</scope>
    <source>
        <strain evidence="2">DSM 20463</strain>
    </source>
</reference>
<keyword evidence="1" id="KW-0808">Transferase</keyword>